<evidence type="ECO:0000313" key="1">
    <source>
        <dbReference type="EMBL" id="GBO16630.1"/>
    </source>
</evidence>
<reference evidence="1 2" key="1">
    <citation type="journal article" date="2019" name="Sci. Rep.">
        <title>Orb-weaving spider Araneus ventricosus genome elucidates the spidroin gene catalogue.</title>
        <authorList>
            <person name="Kono N."/>
            <person name="Nakamura H."/>
            <person name="Ohtoshi R."/>
            <person name="Moran D.A.P."/>
            <person name="Shinohara A."/>
            <person name="Yoshida Y."/>
            <person name="Fujiwara M."/>
            <person name="Mori M."/>
            <person name="Tomita M."/>
            <person name="Arakawa K."/>
        </authorList>
    </citation>
    <scope>NUCLEOTIDE SEQUENCE [LARGE SCALE GENOMIC DNA]</scope>
</reference>
<dbReference type="Proteomes" id="UP000499080">
    <property type="component" value="Unassembled WGS sequence"/>
</dbReference>
<organism evidence="1 2">
    <name type="scientific">Araneus ventricosus</name>
    <name type="common">Orbweaver spider</name>
    <name type="synonym">Epeira ventricosa</name>
    <dbReference type="NCBI Taxonomy" id="182803"/>
    <lineage>
        <taxon>Eukaryota</taxon>
        <taxon>Metazoa</taxon>
        <taxon>Ecdysozoa</taxon>
        <taxon>Arthropoda</taxon>
        <taxon>Chelicerata</taxon>
        <taxon>Arachnida</taxon>
        <taxon>Araneae</taxon>
        <taxon>Araneomorphae</taxon>
        <taxon>Entelegynae</taxon>
        <taxon>Araneoidea</taxon>
        <taxon>Araneidae</taxon>
        <taxon>Araneus</taxon>
    </lineage>
</organism>
<name>A0A4Y2UYD5_ARAVE</name>
<protein>
    <submittedName>
        <fullName evidence="1">Uncharacterized protein</fullName>
    </submittedName>
</protein>
<proteinExistence type="predicted"/>
<dbReference type="AlphaFoldDB" id="A0A4Y2UYD5"/>
<evidence type="ECO:0000313" key="2">
    <source>
        <dbReference type="Proteomes" id="UP000499080"/>
    </source>
</evidence>
<accession>A0A4Y2UYD5</accession>
<feature type="non-terminal residue" evidence="1">
    <location>
        <position position="1"/>
    </location>
</feature>
<dbReference type="EMBL" id="BGPR01040499">
    <property type="protein sequence ID" value="GBO16630.1"/>
    <property type="molecule type" value="Genomic_DNA"/>
</dbReference>
<gene>
    <name evidence="1" type="ORF">AVEN_236711_1</name>
</gene>
<sequence>SFCGREVQVRGRKSFHVDLQEEAGSEMIPWNYSGKLEITKDEQKHLLDFVGELLVGSDAGGYSHAAKVLCLVMWKDASECTVA</sequence>
<keyword evidence="2" id="KW-1185">Reference proteome</keyword>
<comment type="caution">
    <text evidence="1">The sequence shown here is derived from an EMBL/GenBank/DDBJ whole genome shotgun (WGS) entry which is preliminary data.</text>
</comment>